<comment type="caution">
    <text evidence="6">The sequence shown here is derived from an EMBL/GenBank/DDBJ whole genome shotgun (WGS) entry which is preliminary data.</text>
</comment>
<dbReference type="PANTHER" id="PTHR30085:SF6">
    <property type="entry name" value="ABC TRANSPORTER GLUTAMINE-BINDING PROTEIN GLNH"/>
    <property type="match status" value="1"/>
</dbReference>
<evidence type="ECO:0000256" key="2">
    <source>
        <dbReference type="ARBA" id="ARBA00022448"/>
    </source>
</evidence>
<comment type="similarity">
    <text evidence="1">Belongs to the bacterial solute-binding protein 3 family.</text>
</comment>
<organism evidence="6 7">
    <name type="scientific">Bosea eneae</name>
    <dbReference type="NCBI Taxonomy" id="151454"/>
    <lineage>
        <taxon>Bacteria</taxon>
        <taxon>Pseudomonadati</taxon>
        <taxon>Pseudomonadota</taxon>
        <taxon>Alphaproteobacteria</taxon>
        <taxon>Hyphomicrobiales</taxon>
        <taxon>Boseaceae</taxon>
        <taxon>Bosea</taxon>
    </lineage>
</organism>
<dbReference type="EMBL" id="JBHSLW010000094">
    <property type="protein sequence ID" value="MFC5423673.1"/>
    <property type="molecule type" value="Genomic_DNA"/>
</dbReference>
<dbReference type="SUPFAM" id="SSF53850">
    <property type="entry name" value="Periplasmic binding protein-like II"/>
    <property type="match status" value="1"/>
</dbReference>
<dbReference type="Gene3D" id="3.40.190.10">
    <property type="entry name" value="Periplasmic binding protein-like II"/>
    <property type="match status" value="2"/>
</dbReference>
<dbReference type="InterPro" id="IPR051455">
    <property type="entry name" value="Bact_solute-bind_prot3"/>
</dbReference>
<reference evidence="7" key="1">
    <citation type="journal article" date="2019" name="Int. J. Syst. Evol. Microbiol.">
        <title>The Global Catalogue of Microorganisms (GCM) 10K type strain sequencing project: providing services to taxonomists for standard genome sequencing and annotation.</title>
        <authorList>
            <consortium name="The Broad Institute Genomics Platform"/>
            <consortium name="The Broad Institute Genome Sequencing Center for Infectious Disease"/>
            <person name="Wu L."/>
            <person name="Ma J."/>
        </authorList>
    </citation>
    <scope>NUCLEOTIDE SEQUENCE [LARGE SCALE GENOMIC DNA]</scope>
    <source>
        <strain evidence="7">NCAIM B.01391</strain>
    </source>
</reference>
<feature type="signal peptide" evidence="4">
    <location>
        <begin position="1"/>
        <end position="28"/>
    </location>
</feature>
<dbReference type="PANTHER" id="PTHR30085">
    <property type="entry name" value="AMINO ACID ABC TRANSPORTER PERMEASE"/>
    <property type="match status" value="1"/>
</dbReference>
<feature type="chain" id="PRO_5047185916" evidence="4">
    <location>
        <begin position="29"/>
        <end position="281"/>
    </location>
</feature>
<name>A0ABW0IZB9_9HYPH</name>
<dbReference type="RefSeq" id="WP_377801745.1">
    <property type="nucleotide sequence ID" value="NZ_JBHSLW010000094.1"/>
</dbReference>
<evidence type="ECO:0000256" key="1">
    <source>
        <dbReference type="ARBA" id="ARBA00010333"/>
    </source>
</evidence>
<evidence type="ECO:0000259" key="5">
    <source>
        <dbReference type="SMART" id="SM00062"/>
    </source>
</evidence>
<gene>
    <name evidence="6" type="ORF">ACFPOB_29500</name>
</gene>
<protein>
    <submittedName>
        <fullName evidence="6">Transporter substrate-binding domain-containing protein</fullName>
    </submittedName>
</protein>
<dbReference type="Proteomes" id="UP001596053">
    <property type="component" value="Unassembled WGS sequence"/>
</dbReference>
<keyword evidence="3 4" id="KW-0732">Signal</keyword>
<dbReference type="InterPro" id="IPR001638">
    <property type="entry name" value="Solute-binding_3/MltF_N"/>
</dbReference>
<evidence type="ECO:0000313" key="6">
    <source>
        <dbReference type="EMBL" id="MFC5423673.1"/>
    </source>
</evidence>
<proteinExistence type="inferred from homology"/>
<sequence>MKLRSIASLIVSALLTGAALAPINSAQAQSTSTLEEVKVRGVLRAGVRQDVLGFGIVDEKGKIVGFDVDLVGELAKRLKVRLELVPVTATTRIPLLQQGRVDLIAATLTYYRQRDDVIDFSIGYFAAGQRLMVKKTSPIRTISDTAKKRVGTTIGAGVVENLKKAQPEATVQTFEGYPEAFLAMQRGLVDAIVADAIILAGLRANTANPEDYVIIGTSLNRSNYSIGVRENDSKWRDAVNYTLQDIWRDGTWDQIYDRWIGSGSKIKLSKDEIGFAMDLWE</sequence>
<evidence type="ECO:0000313" key="7">
    <source>
        <dbReference type="Proteomes" id="UP001596053"/>
    </source>
</evidence>
<keyword evidence="2" id="KW-0813">Transport</keyword>
<feature type="domain" description="Solute-binding protein family 3/N-terminal" evidence="5">
    <location>
        <begin position="42"/>
        <end position="263"/>
    </location>
</feature>
<keyword evidence="7" id="KW-1185">Reference proteome</keyword>
<dbReference type="Pfam" id="PF00497">
    <property type="entry name" value="SBP_bac_3"/>
    <property type="match status" value="1"/>
</dbReference>
<evidence type="ECO:0000256" key="3">
    <source>
        <dbReference type="ARBA" id="ARBA00022729"/>
    </source>
</evidence>
<dbReference type="SMART" id="SM00062">
    <property type="entry name" value="PBPb"/>
    <property type="match status" value="1"/>
</dbReference>
<evidence type="ECO:0000256" key="4">
    <source>
        <dbReference type="SAM" id="SignalP"/>
    </source>
</evidence>
<accession>A0ABW0IZB9</accession>